<dbReference type="PANTHER" id="PTHR42932">
    <property type="entry name" value="GENERAL STRESS PROTEIN 20U"/>
    <property type="match status" value="1"/>
</dbReference>
<dbReference type="InterPro" id="IPR002177">
    <property type="entry name" value="DPS_DNA-bd"/>
</dbReference>
<keyword evidence="4" id="KW-1185">Reference proteome</keyword>
<dbReference type="GO" id="GO:0016491">
    <property type="term" value="F:oxidoreductase activity"/>
    <property type="evidence" value="ECO:0007669"/>
    <property type="project" value="UniProtKB-KW"/>
</dbReference>
<organism evidence="3 4">
    <name type="scientific">Halolamina salina</name>
    <dbReference type="NCBI Taxonomy" id="1220023"/>
    <lineage>
        <taxon>Archaea</taxon>
        <taxon>Methanobacteriati</taxon>
        <taxon>Methanobacteriota</taxon>
        <taxon>Stenosarchaea group</taxon>
        <taxon>Halobacteria</taxon>
        <taxon>Halobacteriales</taxon>
        <taxon>Haloferacaceae</taxon>
    </lineage>
</organism>
<dbReference type="EC" id="1.16.-.-" evidence="3"/>
<accession>A0ABD6B6Q2</accession>
<keyword evidence="3" id="KW-0560">Oxidoreductase</keyword>
<dbReference type="InterPro" id="IPR054862">
    <property type="entry name" value="DNA_prot_starvation"/>
</dbReference>
<proteinExistence type="inferred from homology"/>
<comment type="similarity">
    <text evidence="1">Belongs to the Dps family.</text>
</comment>
<dbReference type="InterPro" id="IPR008331">
    <property type="entry name" value="Ferritin_DPS_dom"/>
</dbReference>
<dbReference type="AlphaFoldDB" id="A0ABD6B6Q2"/>
<reference evidence="3 4" key="1">
    <citation type="journal article" date="2019" name="Int. J. Syst. Evol. Microbiol.">
        <title>The Global Catalogue of Microorganisms (GCM) 10K type strain sequencing project: providing services to taxonomists for standard genome sequencing and annotation.</title>
        <authorList>
            <consortium name="The Broad Institute Genomics Platform"/>
            <consortium name="The Broad Institute Genome Sequencing Center for Infectious Disease"/>
            <person name="Wu L."/>
            <person name="Ma J."/>
        </authorList>
    </citation>
    <scope>NUCLEOTIDE SEQUENCE [LARGE SCALE GENOMIC DNA]</scope>
    <source>
        <strain evidence="3 4">CGMCC 1.12285</strain>
    </source>
</reference>
<dbReference type="SUPFAM" id="SSF47240">
    <property type="entry name" value="Ferritin-like"/>
    <property type="match status" value="1"/>
</dbReference>
<dbReference type="NCBIfam" id="NF041388">
    <property type="entry name" value="DNAstvprot_Halo"/>
    <property type="match status" value="1"/>
</dbReference>
<evidence type="ECO:0000256" key="1">
    <source>
        <dbReference type="ARBA" id="ARBA00009497"/>
    </source>
</evidence>
<dbReference type="InterPro" id="IPR009078">
    <property type="entry name" value="Ferritin-like_SF"/>
</dbReference>
<evidence type="ECO:0000313" key="3">
    <source>
        <dbReference type="EMBL" id="MFD1526615.1"/>
    </source>
</evidence>
<dbReference type="EMBL" id="JBHUDH010000111">
    <property type="protein sequence ID" value="MFD1526615.1"/>
    <property type="molecule type" value="Genomic_DNA"/>
</dbReference>
<feature type="domain" description="Ferritin/DPS" evidence="2">
    <location>
        <begin position="42"/>
        <end position="184"/>
    </location>
</feature>
<dbReference type="Proteomes" id="UP001597111">
    <property type="component" value="Unassembled WGS sequence"/>
</dbReference>
<dbReference type="RefSeq" id="WP_379818533.1">
    <property type="nucleotide sequence ID" value="NZ_JBHUDH010000111.1"/>
</dbReference>
<dbReference type="InterPro" id="IPR012347">
    <property type="entry name" value="Ferritin-like"/>
</dbReference>
<dbReference type="Pfam" id="PF00210">
    <property type="entry name" value="Ferritin"/>
    <property type="match status" value="1"/>
</dbReference>
<evidence type="ECO:0000259" key="2">
    <source>
        <dbReference type="Pfam" id="PF00210"/>
    </source>
</evidence>
<name>A0ABD6B6Q2_9EURY</name>
<comment type="caution">
    <text evidence="3">The sequence shown here is derived from an EMBL/GenBank/DDBJ whole genome shotgun (WGS) entry which is preliminary data.</text>
</comment>
<protein>
    <submittedName>
        <fullName evidence="3">DNA starvation/stationary phase protection protein DpsA</fullName>
        <ecNumber evidence="3">1.16.-.-</ecNumber>
    </submittedName>
</protein>
<evidence type="ECO:0000313" key="4">
    <source>
        <dbReference type="Proteomes" id="UP001597111"/>
    </source>
</evidence>
<dbReference type="PANTHER" id="PTHR42932:SF1">
    <property type="entry name" value="GENERAL STRESS PROTEIN 20U"/>
    <property type="match status" value="1"/>
</dbReference>
<sequence length="190" mass="21067">MSEPKRGRLVRDLPDGTVRQERGTVDGNAVRLDPEEAAEMVEALNVAHAGAFNLFYLVRKHYWSAEGAESGEVAEFLGDAYERLREIDDSVAERITELGGVPVSTPPEIQEYAAVHLEAEHLYSLRASLEGDLDAYATLAVSFREAINTADEIGDEASYELLSDRLETIEGDAHTIERYLEDDALVEVDR</sequence>
<dbReference type="Gene3D" id="1.20.1260.10">
    <property type="match status" value="1"/>
</dbReference>
<gene>
    <name evidence="3" type="primary">dpsA</name>
    <name evidence="3" type="ORF">ACFR9S_09950</name>
</gene>